<feature type="compositionally biased region" description="Basic and acidic residues" evidence="1">
    <location>
        <begin position="85"/>
        <end position="94"/>
    </location>
</feature>
<accession>A0A7X6HZW8</accession>
<dbReference type="Proteomes" id="UP000578686">
    <property type="component" value="Unassembled WGS sequence"/>
</dbReference>
<feature type="compositionally biased region" description="Acidic residues" evidence="1">
    <location>
        <begin position="101"/>
        <end position="112"/>
    </location>
</feature>
<dbReference type="AlphaFoldDB" id="A0A7X6HZW8"/>
<reference evidence="2 3" key="1">
    <citation type="submission" date="2020-03" db="EMBL/GenBank/DDBJ databases">
        <title>Draft genome of Streptomyces sp. ventii, isolated from the Axial Seamount in the Pacific Ocean, and resequencing of the two type strains Streptomyces lonarensis strain NCL 716 and Streptomyces bohaiensis strain 11A07.</title>
        <authorList>
            <person name="Loughran R.M."/>
            <person name="Pfannmuller K.M."/>
            <person name="Wasson B.J."/>
            <person name="Deadmond M.C."/>
            <person name="Paddock B.E."/>
            <person name="Koyack M.J."/>
            <person name="Gallegos D.A."/>
            <person name="Mitchell E.A."/>
            <person name="Ushijima B."/>
            <person name="Saw J.H."/>
            <person name="Mcphail K.L."/>
            <person name="Videau P."/>
        </authorList>
    </citation>
    <scope>NUCLEOTIDE SEQUENCE [LARGE SCALE GENOMIC DNA]</scope>
    <source>
        <strain evidence="2 3">NCL716</strain>
    </source>
</reference>
<evidence type="ECO:0000313" key="2">
    <source>
        <dbReference type="EMBL" id="NJQ07078.1"/>
    </source>
</evidence>
<dbReference type="PROSITE" id="PS51257">
    <property type="entry name" value="PROKAR_LIPOPROTEIN"/>
    <property type="match status" value="1"/>
</dbReference>
<evidence type="ECO:0000313" key="3">
    <source>
        <dbReference type="Proteomes" id="UP000578686"/>
    </source>
</evidence>
<dbReference type="RefSeq" id="WP_167971771.1">
    <property type="nucleotide sequence ID" value="NZ_BHZG01000132.1"/>
</dbReference>
<evidence type="ECO:0008006" key="4">
    <source>
        <dbReference type="Google" id="ProtNLM"/>
    </source>
</evidence>
<organism evidence="2 3">
    <name type="scientific">Streptomyces lonarensis</name>
    <dbReference type="NCBI Taxonomy" id="700599"/>
    <lineage>
        <taxon>Bacteria</taxon>
        <taxon>Bacillati</taxon>
        <taxon>Actinomycetota</taxon>
        <taxon>Actinomycetes</taxon>
        <taxon>Kitasatosporales</taxon>
        <taxon>Streptomycetaceae</taxon>
        <taxon>Streptomyces</taxon>
    </lineage>
</organism>
<gene>
    <name evidence="2" type="ORF">HCN56_16175</name>
</gene>
<protein>
    <recommendedName>
        <fullName evidence="4">Lipoprotein</fullName>
    </recommendedName>
</protein>
<keyword evidence="3" id="KW-1185">Reference proteome</keyword>
<comment type="caution">
    <text evidence="2">The sequence shown here is derived from an EMBL/GenBank/DDBJ whole genome shotgun (WGS) entry which is preliminary data.</text>
</comment>
<dbReference type="EMBL" id="JAAVJD010000129">
    <property type="protein sequence ID" value="NJQ07078.1"/>
    <property type="molecule type" value="Genomic_DNA"/>
</dbReference>
<name>A0A7X6HZW8_9ACTN</name>
<proteinExistence type="predicted"/>
<sequence>MRIDRRVAGPVVATVLGGALLTGCADTGTGGDPAEISASPTDDAEPTPDDSSPTAEPEDTSPDATAEPDTGTDAEEAAATPGTWRYDETRESDGTLRTADIDSEAPVDIDGGDDPAVLTVAEHSVHGGEAWLDLPAGSIDCTGECTVRVTVDDAEPLELPASRDRDDEARLRLGRAEEFYAGLRTAATVAVEVPVSGVGTVQVSFRVTGFDPEHFPGRA</sequence>
<evidence type="ECO:0000256" key="1">
    <source>
        <dbReference type="SAM" id="MobiDB-lite"/>
    </source>
</evidence>
<feature type="region of interest" description="Disordered" evidence="1">
    <location>
        <begin position="21"/>
        <end position="112"/>
    </location>
</feature>